<dbReference type="PhylomeDB" id="A0A0G4EX04"/>
<feature type="coiled-coil region" evidence="1">
    <location>
        <begin position="1"/>
        <end position="112"/>
    </location>
</feature>
<name>A0A0G4EX04_VITBC</name>
<reference evidence="2 3" key="1">
    <citation type="submission" date="2014-11" db="EMBL/GenBank/DDBJ databases">
        <authorList>
            <person name="Zhu J."/>
            <person name="Qi W."/>
            <person name="Song R."/>
        </authorList>
    </citation>
    <scope>NUCLEOTIDE SEQUENCE [LARGE SCALE GENOMIC DNA]</scope>
</reference>
<accession>A0A0G4EX04</accession>
<dbReference type="VEuPathDB" id="CryptoDB:Vbra_2157"/>
<protein>
    <submittedName>
        <fullName evidence="2">Uncharacterized protein</fullName>
    </submittedName>
</protein>
<keyword evidence="3" id="KW-1185">Reference proteome</keyword>
<dbReference type="EMBL" id="CDMY01000331">
    <property type="protein sequence ID" value="CEM02614.1"/>
    <property type="molecule type" value="Genomic_DNA"/>
</dbReference>
<dbReference type="Proteomes" id="UP000041254">
    <property type="component" value="Unassembled WGS sequence"/>
</dbReference>
<evidence type="ECO:0000313" key="3">
    <source>
        <dbReference type="Proteomes" id="UP000041254"/>
    </source>
</evidence>
<proteinExistence type="predicted"/>
<keyword evidence="1" id="KW-0175">Coiled coil</keyword>
<evidence type="ECO:0000256" key="1">
    <source>
        <dbReference type="SAM" id="Coils"/>
    </source>
</evidence>
<gene>
    <name evidence="2" type="ORF">Vbra_2157</name>
</gene>
<dbReference type="AlphaFoldDB" id="A0A0G4EX04"/>
<dbReference type="InParanoid" id="A0A0G4EX04"/>
<sequence>MENLTGNIDELQRLQTTLTNELQQLEGITDALVWDVSMQHERNRRLREAIQALETDTAMLEERHRQLERRHESITRQEQAEQDIKRALFQRIQELARSKLNALKRNERLQRRIDALRDPGSGAAILFHQTDPQSPQRLRGGVDMRACKPMGFWGLNNRRGFFCASTEEITNDPGKAQHRGWMFKLAVRLGRVKELHTLRGPGTLASNDEFDSVVIQTDSGLEFAVTKSEQVTIISDYPYPQGIR</sequence>
<organism evidence="2 3">
    <name type="scientific">Vitrella brassicaformis (strain CCMP3155)</name>
    <dbReference type="NCBI Taxonomy" id="1169540"/>
    <lineage>
        <taxon>Eukaryota</taxon>
        <taxon>Sar</taxon>
        <taxon>Alveolata</taxon>
        <taxon>Colpodellida</taxon>
        <taxon>Vitrellaceae</taxon>
        <taxon>Vitrella</taxon>
    </lineage>
</organism>
<evidence type="ECO:0000313" key="2">
    <source>
        <dbReference type="EMBL" id="CEM02614.1"/>
    </source>
</evidence>